<comment type="caution">
    <text evidence="14">The sequence shown here is derived from an EMBL/GenBank/DDBJ whole genome shotgun (WGS) entry which is preliminary data.</text>
</comment>
<keyword evidence="5 11" id="KW-1133">Transmembrane helix</keyword>
<evidence type="ECO:0000256" key="9">
    <source>
        <dbReference type="ARBA" id="ARBA00023180"/>
    </source>
</evidence>
<reference evidence="14" key="1">
    <citation type="journal article" date="2021" name="Sci. Adv.">
        <title>The American lobster genome reveals insights on longevity, neural, and immune adaptations.</title>
        <authorList>
            <person name="Polinski J.M."/>
            <person name="Zimin A.V."/>
            <person name="Clark K.F."/>
            <person name="Kohn A.B."/>
            <person name="Sadowski N."/>
            <person name="Timp W."/>
            <person name="Ptitsyn A."/>
            <person name="Khanna P."/>
            <person name="Romanova D.Y."/>
            <person name="Williams P."/>
            <person name="Greenwood S.J."/>
            <person name="Moroz L.L."/>
            <person name="Walt D.R."/>
            <person name="Bodnar A.G."/>
        </authorList>
    </citation>
    <scope>NUCLEOTIDE SEQUENCE</scope>
    <source>
        <strain evidence="14">GMGI-L3</strain>
    </source>
</reference>
<evidence type="ECO:0000256" key="12">
    <source>
        <dbReference type="SAM" id="SignalP"/>
    </source>
</evidence>
<name>A0A8J5J8K0_HOMAM</name>
<dbReference type="PRINTS" id="PR00237">
    <property type="entry name" value="GPCRRHODOPSN"/>
</dbReference>
<dbReference type="Proteomes" id="UP000747542">
    <property type="component" value="Unassembled WGS sequence"/>
</dbReference>
<keyword evidence="10" id="KW-0807">Transducer</keyword>
<evidence type="ECO:0000259" key="13">
    <source>
        <dbReference type="PROSITE" id="PS50262"/>
    </source>
</evidence>
<feature type="transmembrane region" description="Helical" evidence="11">
    <location>
        <begin position="168"/>
        <end position="191"/>
    </location>
</feature>
<dbReference type="PANTHER" id="PTHR24246:SF27">
    <property type="entry name" value="ADENOSINE RECEPTOR, ISOFORM A"/>
    <property type="match status" value="1"/>
</dbReference>
<proteinExistence type="inferred from homology"/>
<keyword evidence="3" id="KW-1003">Cell membrane</keyword>
<protein>
    <recommendedName>
        <fullName evidence="13">G-protein coupled receptors family 1 profile domain-containing protein</fullName>
    </recommendedName>
</protein>
<evidence type="ECO:0000256" key="4">
    <source>
        <dbReference type="ARBA" id="ARBA00022692"/>
    </source>
</evidence>
<evidence type="ECO:0000256" key="3">
    <source>
        <dbReference type="ARBA" id="ARBA00022475"/>
    </source>
</evidence>
<dbReference type="CDD" id="cd00637">
    <property type="entry name" value="7tm_classA_rhodopsin-like"/>
    <property type="match status" value="1"/>
</dbReference>
<evidence type="ECO:0000256" key="6">
    <source>
        <dbReference type="ARBA" id="ARBA00023040"/>
    </source>
</evidence>
<keyword evidence="7 11" id="KW-0472">Membrane</keyword>
<evidence type="ECO:0000256" key="7">
    <source>
        <dbReference type="ARBA" id="ARBA00023136"/>
    </source>
</evidence>
<gene>
    <name evidence="14" type="ORF">Hamer_G015032</name>
</gene>
<dbReference type="PROSITE" id="PS50262">
    <property type="entry name" value="G_PROTEIN_RECEP_F1_2"/>
    <property type="match status" value="1"/>
</dbReference>
<evidence type="ECO:0000313" key="14">
    <source>
        <dbReference type="EMBL" id="KAG7154677.1"/>
    </source>
</evidence>
<dbReference type="SUPFAM" id="SSF81321">
    <property type="entry name" value="Family A G protein-coupled receptor-like"/>
    <property type="match status" value="1"/>
</dbReference>
<feature type="domain" description="G-protein coupled receptors family 1 profile" evidence="13">
    <location>
        <begin position="184"/>
        <end position="468"/>
    </location>
</feature>
<keyword evidence="15" id="KW-1185">Reference proteome</keyword>
<dbReference type="InterPro" id="IPR017452">
    <property type="entry name" value="GPCR_Rhodpsn_7TM"/>
</dbReference>
<feature type="transmembrane region" description="Helical" evidence="11">
    <location>
        <begin position="203"/>
        <end position="224"/>
    </location>
</feature>
<comment type="subcellular location">
    <subcellularLocation>
        <location evidence="1">Cell membrane</location>
        <topology evidence="1">Multi-pass membrane protein</topology>
    </subcellularLocation>
</comment>
<feature type="chain" id="PRO_5035329422" description="G-protein coupled receptors family 1 profile domain-containing protein" evidence="12">
    <location>
        <begin position="33"/>
        <end position="529"/>
    </location>
</feature>
<sequence length="529" mass="60819">MLMACRVGQYVRGVVVAFSLLIVLTCIGSVESYSSTLTKTQPPTFNASTPLPTQLSTEREGCWQQIKQIYTNEKLQTPYHPYTLDECSRCCAVVQLTAEQVGWIRLTTTCGGEAVMCLMEIPEIRKRLTQDVFWLTSSGEDVLLYMGTPSDIVLTWDYLTAEQKMLQVVFQVVSVVVLVTTLIGNVLVLATMITCSDRDDPWWIVRTSLAISDLLRGMFVMTLARHNSLSLMTGDLTFSELQYSDKVLGFPGNVYEPLFVRRDYSNFCGIIFAVTEIMSFQCLGWLTFERLLMCKYPREKRFLTPSRVTCVVLFMWITAVVFPVTVFLGQESPRHSFFDSVTMLTLILPSDDQTGLSLVMFWIMNVYIMGLFCFTVIASVQALIIFYAKSQKELAEVTRSAPTSRAKQREMDDRRIKSTMALILVMYLISVVPRFFLIIPGLKTHVRFLYYIFWWLFVGSSSWNWYIYNMRSTFFIHHFITLVLRFPWVPAAVEVRLQAMLEPTSSLQWGPFWYELDAVIQKDERGHSF</sequence>
<evidence type="ECO:0000313" key="15">
    <source>
        <dbReference type="Proteomes" id="UP000747542"/>
    </source>
</evidence>
<keyword evidence="9" id="KW-0325">Glycoprotein</keyword>
<feature type="signal peptide" evidence="12">
    <location>
        <begin position="1"/>
        <end position="32"/>
    </location>
</feature>
<dbReference type="PANTHER" id="PTHR24246">
    <property type="entry name" value="OLFACTORY RECEPTOR AND ADENOSINE RECEPTOR"/>
    <property type="match status" value="1"/>
</dbReference>
<comment type="similarity">
    <text evidence="2">Belongs to the G-protein coupled receptor 1 family.</text>
</comment>
<dbReference type="Gene3D" id="1.20.1070.10">
    <property type="entry name" value="Rhodopsin 7-helix transmembrane proteins"/>
    <property type="match status" value="1"/>
</dbReference>
<accession>A0A8J5J8K0</accession>
<dbReference type="InterPro" id="IPR000276">
    <property type="entry name" value="GPCR_Rhodpsn"/>
</dbReference>
<keyword evidence="8" id="KW-0675">Receptor</keyword>
<feature type="transmembrane region" description="Helical" evidence="11">
    <location>
        <begin position="448"/>
        <end position="468"/>
    </location>
</feature>
<keyword evidence="6" id="KW-0297">G-protein coupled receptor</keyword>
<evidence type="ECO:0000256" key="5">
    <source>
        <dbReference type="ARBA" id="ARBA00022989"/>
    </source>
</evidence>
<evidence type="ECO:0000256" key="10">
    <source>
        <dbReference type="ARBA" id="ARBA00023224"/>
    </source>
</evidence>
<evidence type="ECO:0000256" key="2">
    <source>
        <dbReference type="ARBA" id="ARBA00010663"/>
    </source>
</evidence>
<feature type="transmembrane region" description="Helical" evidence="11">
    <location>
        <begin position="308"/>
        <end position="328"/>
    </location>
</feature>
<dbReference type="EMBL" id="JAHLQT010044109">
    <property type="protein sequence ID" value="KAG7154677.1"/>
    <property type="molecule type" value="Genomic_DNA"/>
</dbReference>
<dbReference type="AlphaFoldDB" id="A0A8J5J8K0"/>
<organism evidence="14 15">
    <name type="scientific">Homarus americanus</name>
    <name type="common">American lobster</name>
    <dbReference type="NCBI Taxonomy" id="6706"/>
    <lineage>
        <taxon>Eukaryota</taxon>
        <taxon>Metazoa</taxon>
        <taxon>Ecdysozoa</taxon>
        <taxon>Arthropoda</taxon>
        <taxon>Crustacea</taxon>
        <taxon>Multicrustacea</taxon>
        <taxon>Malacostraca</taxon>
        <taxon>Eumalacostraca</taxon>
        <taxon>Eucarida</taxon>
        <taxon>Decapoda</taxon>
        <taxon>Pleocyemata</taxon>
        <taxon>Astacidea</taxon>
        <taxon>Nephropoidea</taxon>
        <taxon>Nephropidae</taxon>
        <taxon>Homarus</taxon>
    </lineage>
</organism>
<evidence type="ECO:0000256" key="11">
    <source>
        <dbReference type="SAM" id="Phobius"/>
    </source>
</evidence>
<feature type="transmembrane region" description="Helical" evidence="11">
    <location>
        <begin position="419"/>
        <end position="442"/>
    </location>
</feature>
<dbReference type="GO" id="GO:0005886">
    <property type="term" value="C:plasma membrane"/>
    <property type="evidence" value="ECO:0007669"/>
    <property type="project" value="UniProtKB-SubCell"/>
</dbReference>
<evidence type="ECO:0000256" key="1">
    <source>
        <dbReference type="ARBA" id="ARBA00004651"/>
    </source>
</evidence>
<dbReference type="Pfam" id="PF00001">
    <property type="entry name" value="7tm_1"/>
    <property type="match status" value="1"/>
</dbReference>
<feature type="transmembrane region" description="Helical" evidence="11">
    <location>
        <begin position="359"/>
        <end position="388"/>
    </location>
</feature>
<feature type="transmembrane region" description="Helical" evidence="11">
    <location>
        <begin position="264"/>
        <end position="288"/>
    </location>
</feature>
<keyword evidence="4 11" id="KW-0812">Transmembrane</keyword>
<evidence type="ECO:0000256" key="8">
    <source>
        <dbReference type="ARBA" id="ARBA00023170"/>
    </source>
</evidence>
<dbReference type="GO" id="GO:0004930">
    <property type="term" value="F:G protein-coupled receptor activity"/>
    <property type="evidence" value="ECO:0007669"/>
    <property type="project" value="UniProtKB-KW"/>
</dbReference>
<keyword evidence="12" id="KW-0732">Signal</keyword>